<evidence type="ECO:0000313" key="2">
    <source>
        <dbReference type="EMBL" id="JAB68157.1"/>
    </source>
</evidence>
<protein>
    <submittedName>
        <fullName evidence="2">Apoptosis inhibitor</fullName>
    </submittedName>
</protein>
<reference evidence="2" key="1">
    <citation type="submission" date="2013-07" db="EMBL/GenBank/DDBJ databases">
        <title>Midgut Transcriptome Profiling of Anoplphora glabripennis, a Lignocellulose Degrading, Wood-Boring Cerambycid.</title>
        <authorList>
            <person name="Scully E.D."/>
            <person name="Hoover K."/>
            <person name="Carlson J.E."/>
            <person name="Tien M."/>
            <person name="Geib S.M."/>
        </authorList>
    </citation>
    <scope>NUCLEOTIDE SEQUENCE</scope>
</reference>
<keyword evidence="1" id="KW-0472">Membrane</keyword>
<keyword evidence="1" id="KW-1133">Transmembrane helix</keyword>
<dbReference type="EMBL" id="GALX01000309">
    <property type="protein sequence ID" value="JAB68157.1"/>
    <property type="molecule type" value="Transcribed_RNA"/>
</dbReference>
<accession>V5H1N8</accession>
<organism evidence="2">
    <name type="scientific">Anoplophora glabripennis</name>
    <name type="common">Asian longhorn beetle</name>
    <name type="synonym">Anoplophora nobilis</name>
    <dbReference type="NCBI Taxonomy" id="217634"/>
    <lineage>
        <taxon>Eukaryota</taxon>
        <taxon>Metazoa</taxon>
        <taxon>Ecdysozoa</taxon>
        <taxon>Arthropoda</taxon>
        <taxon>Hexapoda</taxon>
        <taxon>Insecta</taxon>
        <taxon>Pterygota</taxon>
        <taxon>Neoptera</taxon>
        <taxon>Endopterygota</taxon>
        <taxon>Coleoptera</taxon>
        <taxon>Polyphaga</taxon>
        <taxon>Cucujiformia</taxon>
        <taxon>Chrysomeloidea</taxon>
        <taxon>Cerambycidae</taxon>
        <taxon>Lamiinae</taxon>
        <taxon>Lamiini</taxon>
        <taxon>Anoplophora</taxon>
    </lineage>
</organism>
<proteinExistence type="predicted"/>
<dbReference type="PANTHER" id="PTHR10044">
    <property type="entry name" value="INHIBITOR OF APOPTOSIS"/>
    <property type="match status" value="1"/>
</dbReference>
<dbReference type="Gene3D" id="1.10.1170.10">
    <property type="entry name" value="Inhibitor Of Apoptosis Protein (2mihbC-IAP-1), Chain A"/>
    <property type="match status" value="1"/>
</dbReference>
<dbReference type="PROSITE" id="PS50143">
    <property type="entry name" value="BIR_REPEAT_2"/>
    <property type="match status" value="1"/>
</dbReference>
<dbReference type="InterPro" id="IPR001370">
    <property type="entry name" value="BIR_rpt"/>
</dbReference>
<dbReference type="GO" id="GO:0005737">
    <property type="term" value="C:cytoplasm"/>
    <property type="evidence" value="ECO:0007669"/>
    <property type="project" value="TreeGrafter"/>
</dbReference>
<dbReference type="CDD" id="cd00022">
    <property type="entry name" value="BIR"/>
    <property type="match status" value="1"/>
</dbReference>
<dbReference type="SUPFAM" id="SSF57924">
    <property type="entry name" value="Inhibitor of apoptosis (IAP) repeat"/>
    <property type="match status" value="1"/>
</dbReference>
<sequence>MCIEDFSDVYNYLSYNTFEKRLLSFEKYTGFIEPTELAWAGFYYTGESDIVKCYYCNIEIYKWKVGDIAIKDHLKYSNNCTYATLIKEKFNSKIGKENTSTPSAAEVVHSNKTNRLLYFLLCINILSTVYSIFH</sequence>
<dbReference type="GO" id="GO:0005634">
    <property type="term" value="C:nucleus"/>
    <property type="evidence" value="ECO:0007669"/>
    <property type="project" value="TreeGrafter"/>
</dbReference>
<keyword evidence="1" id="KW-0812">Transmembrane</keyword>
<feature type="transmembrane region" description="Helical" evidence="1">
    <location>
        <begin position="116"/>
        <end position="133"/>
    </location>
</feature>
<evidence type="ECO:0000256" key="1">
    <source>
        <dbReference type="SAM" id="Phobius"/>
    </source>
</evidence>
<dbReference type="InterPro" id="IPR050784">
    <property type="entry name" value="IAP"/>
</dbReference>
<gene>
    <name evidence="2" type="primary">IAP</name>
</gene>
<dbReference type="GO" id="GO:0051726">
    <property type="term" value="P:regulation of cell cycle"/>
    <property type="evidence" value="ECO:0007669"/>
    <property type="project" value="TreeGrafter"/>
</dbReference>
<dbReference type="PANTHER" id="PTHR10044:SF139">
    <property type="entry name" value="DEATH-ASSOCIATED INHIBITOR OF APOPTOSIS 2"/>
    <property type="match status" value="1"/>
</dbReference>
<dbReference type="Pfam" id="PF00653">
    <property type="entry name" value="BIR"/>
    <property type="match status" value="1"/>
</dbReference>
<name>V5H1N8_ANOGL</name>
<dbReference type="AlphaFoldDB" id="V5H1N8"/>
<dbReference type="SMART" id="SM00238">
    <property type="entry name" value="BIR"/>
    <property type="match status" value="1"/>
</dbReference>